<sequence>MFGYRLRACRDPRPVSGSNVSAIILPEARTRCRDWGNLGGVGYRLTAMKRYILLSLFALVVTACGGGASSPTSTTTPVAGWDRDPTAPLVIIETFGGFVPVEVALGQMPEIALYGDGTVITQGPTIAIWPGPALPNLVAGHLDDATIRDILDRAAVSGVLSPLDDYGTANVADAGTTRIAVTVDGKRTVTEIYALGIGGLGGETPGLSSEQRTARAGASSFIDFVRQITDAAPAEEFIPTAYAVRPWPFGGVPSESPEMAWPFGSLAVLGNADAVGGCMVIDGDDAGQLRELAGQATSQTPWISDGVAYGLVFRALLPDETSCDDLG</sequence>
<gene>
    <name evidence="2" type="ORF">MNBD_ACTINO02-139</name>
</gene>
<evidence type="ECO:0000313" key="2">
    <source>
        <dbReference type="EMBL" id="VAW01714.1"/>
    </source>
</evidence>
<dbReference type="EMBL" id="UOEK01000217">
    <property type="protein sequence ID" value="VAW01714.1"/>
    <property type="molecule type" value="Genomic_DNA"/>
</dbReference>
<name>A0A3B0SYU5_9ZZZZ</name>
<dbReference type="AlphaFoldDB" id="A0A3B0SYU5"/>
<keyword evidence="1" id="KW-1133">Transmembrane helix</keyword>
<protein>
    <submittedName>
        <fullName evidence="2">Uncharacterized protein</fullName>
    </submittedName>
</protein>
<accession>A0A3B0SYU5</accession>
<proteinExistence type="predicted"/>
<reference evidence="2" key="1">
    <citation type="submission" date="2018-06" db="EMBL/GenBank/DDBJ databases">
        <authorList>
            <person name="Zhirakovskaya E."/>
        </authorList>
    </citation>
    <scope>NUCLEOTIDE SEQUENCE</scope>
</reference>
<evidence type="ECO:0000256" key="1">
    <source>
        <dbReference type="SAM" id="Phobius"/>
    </source>
</evidence>
<keyword evidence="1" id="KW-0812">Transmembrane</keyword>
<feature type="transmembrane region" description="Helical" evidence="1">
    <location>
        <begin position="51"/>
        <end position="68"/>
    </location>
</feature>
<organism evidence="2">
    <name type="scientific">hydrothermal vent metagenome</name>
    <dbReference type="NCBI Taxonomy" id="652676"/>
    <lineage>
        <taxon>unclassified sequences</taxon>
        <taxon>metagenomes</taxon>
        <taxon>ecological metagenomes</taxon>
    </lineage>
</organism>
<keyword evidence="1" id="KW-0472">Membrane</keyword>